<dbReference type="Gene3D" id="3.10.310.50">
    <property type="match status" value="1"/>
</dbReference>
<evidence type="ECO:0000259" key="2">
    <source>
        <dbReference type="Pfam" id="PF04536"/>
    </source>
</evidence>
<organism evidence="3 4">
    <name type="scientific">Xylanimonas oleitrophica</name>
    <dbReference type="NCBI Taxonomy" id="2607479"/>
    <lineage>
        <taxon>Bacteria</taxon>
        <taxon>Bacillati</taxon>
        <taxon>Actinomycetota</taxon>
        <taxon>Actinomycetes</taxon>
        <taxon>Micrococcales</taxon>
        <taxon>Promicromonosporaceae</taxon>
        <taxon>Xylanimonas</taxon>
    </lineage>
</organism>
<reference evidence="3 4" key="1">
    <citation type="submission" date="2018-06" db="EMBL/GenBank/DDBJ databases">
        <title>Whole genome sequencing of a novel hydrocarbon degrading bacterial strain, PW21 isolated from oil contaminated produced water sample.</title>
        <authorList>
            <person name="Nagkirti P."/>
            <person name="Shaikh A."/>
            <person name="Gowdaman V."/>
            <person name="Engineer A.E."/>
            <person name="Dagar S."/>
            <person name="Dhakephalkar P.K."/>
        </authorList>
    </citation>
    <scope>NUCLEOTIDE SEQUENCE [LARGE SCALE GENOMIC DNA]</scope>
    <source>
        <strain evidence="3 4">PW21</strain>
    </source>
</reference>
<dbReference type="EMBL" id="QKWH01000002">
    <property type="protein sequence ID" value="PZR54383.1"/>
    <property type="molecule type" value="Genomic_DNA"/>
</dbReference>
<dbReference type="Pfam" id="PF04536">
    <property type="entry name" value="TPM_phosphatase"/>
    <property type="match status" value="1"/>
</dbReference>
<feature type="region of interest" description="Disordered" evidence="1">
    <location>
        <begin position="617"/>
        <end position="665"/>
    </location>
</feature>
<evidence type="ECO:0000313" key="4">
    <source>
        <dbReference type="Proteomes" id="UP000248783"/>
    </source>
</evidence>
<comment type="caution">
    <text evidence="3">The sequence shown here is derived from an EMBL/GenBank/DDBJ whole genome shotgun (WGS) entry which is preliminary data.</text>
</comment>
<keyword evidence="4" id="KW-1185">Reference proteome</keyword>
<proteinExistence type="predicted"/>
<sequence length="665" mass="68307">MPGGAAAGLLSVARAEPPLTTLDGAITDRAGVLGDDEAQVRAALDRLADETRYQLFVVYVDDFENMDGESWANATANNARLGAQDLLLAVAPAERLFGLSYVSGGDLSERDVDVIQDAVADRLRAVGDAPADDADWGSAAVVAADATRAALASSSGPEVSPLALSGGAVVVAGGVGGWLWWRRRRQERGVPASSADELAGLPTQDLDRRASSALVAIDDALRTSEQELGFAQAEFGLEATTAFERALAQAREDVRQAFALRQHLDDSTQEAEPQRRELLTRIVTLCDGAADALDEQTAAFDDLRKIAERAPQVLDETLQRADEIAARIDVSRQALATLSSTYPASALASVSANPDQAASLVDGARSAVEQGRAALAKRDRGTAVAHARGAQNALGQAVTLLDAVDRAGQDLAEAGPRLERGIASITQDIADAARLAPLVSAAGDASVAPAEAEARAAVEEARAARDGGDPLAALARLTAAEAALDKALEPARAKAEADARATALLRDTVGRVESQVRATEDFVATRRRAVGPEARTRLAEATRLLGEARSLHPADPPAALARAQQAERYAQAAARAAQQDVAGWGQQQGGGDVGGMVLGGILLDSILRSGGGRGGFGGSTYGRSGRSSGRPGGRVGGGFGGAGFGGGRPAGRGGGGGRSARGGRF</sequence>
<evidence type="ECO:0000256" key="1">
    <source>
        <dbReference type="SAM" id="MobiDB-lite"/>
    </source>
</evidence>
<name>A0A2W5WUT2_9MICO</name>
<gene>
    <name evidence="3" type="ORF">DNL40_03945</name>
</gene>
<dbReference type="AlphaFoldDB" id="A0A2W5WUT2"/>
<dbReference type="InterPro" id="IPR007621">
    <property type="entry name" value="TPM_dom"/>
</dbReference>
<feature type="domain" description="TPM" evidence="2">
    <location>
        <begin position="26"/>
        <end position="145"/>
    </location>
</feature>
<protein>
    <submittedName>
        <fullName evidence="3">TPM domain-containing protein</fullName>
    </submittedName>
</protein>
<accession>A0A2W5WUT2</accession>
<evidence type="ECO:0000313" key="3">
    <source>
        <dbReference type="EMBL" id="PZR54383.1"/>
    </source>
</evidence>
<feature type="compositionally biased region" description="Gly residues" evidence="1">
    <location>
        <begin position="630"/>
        <end position="665"/>
    </location>
</feature>
<dbReference type="Proteomes" id="UP000248783">
    <property type="component" value="Unassembled WGS sequence"/>
</dbReference>